<sequence length="296" mass="33670">MGPAVVKYFSFCTLIAISSQKAALEQDLTVDPKVYEDREDQSEKLLVVHDGCFLQLRKASVLADSVLLRDVTEDGISDRYVDGSHLERYLYEDTSKKASLLLKPQAEGRYHVVGRLNSTHRIEPVALTERLTSGRGSHRVRRITVNEGIDGVAIAEPNVHQDKVTERAAKSGSHVTRSHIFRKSRQNSHRIAGFSDLPKNFTLELYFISDFNHTTYFKDRKEHDEYVLVFVHAMSLHLQQLNPKGFVVLTGIEKTYDVSTFIFNIALFAKPTLFEGKYLSLQCAAKHWKWEGNTLT</sequence>
<evidence type="ECO:0000313" key="2">
    <source>
        <dbReference type="Proteomes" id="UP001321473"/>
    </source>
</evidence>
<comment type="caution">
    <text evidence="1">The sequence shown here is derived from an EMBL/GenBank/DDBJ whole genome shotgun (WGS) entry which is preliminary data.</text>
</comment>
<dbReference type="EMBL" id="JARKHS020002078">
    <property type="protein sequence ID" value="KAK8787128.1"/>
    <property type="molecule type" value="Genomic_DNA"/>
</dbReference>
<protein>
    <submittedName>
        <fullName evidence="1">Uncharacterized protein</fullName>
    </submittedName>
</protein>
<name>A0AAQ4FKL5_AMBAM</name>
<keyword evidence="2" id="KW-1185">Reference proteome</keyword>
<dbReference type="AlphaFoldDB" id="A0AAQ4FKL5"/>
<organism evidence="1 2">
    <name type="scientific">Amblyomma americanum</name>
    <name type="common">Lone star tick</name>
    <dbReference type="NCBI Taxonomy" id="6943"/>
    <lineage>
        <taxon>Eukaryota</taxon>
        <taxon>Metazoa</taxon>
        <taxon>Ecdysozoa</taxon>
        <taxon>Arthropoda</taxon>
        <taxon>Chelicerata</taxon>
        <taxon>Arachnida</taxon>
        <taxon>Acari</taxon>
        <taxon>Parasitiformes</taxon>
        <taxon>Ixodida</taxon>
        <taxon>Ixodoidea</taxon>
        <taxon>Ixodidae</taxon>
        <taxon>Amblyomminae</taxon>
        <taxon>Amblyomma</taxon>
    </lineage>
</organism>
<gene>
    <name evidence="1" type="ORF">V5799_023096</name>
</gene>
<dbReference type="Proteomes" id="UP001321473">
    <property type="component" value="Unassembled WGS sequence"/>
</dbReference>
<accession>A0AAQ4FKL5</accession>
<proteinExistence type="predicted"/>
<evidence type="ECO:0000313" key="1">
    <source>
        <dbReference type="EMBL" id="KAK8787128.1"/>
    </source>
</evidence>
<reference evidence="1 2" key="1">
    <citation type="journal article" date="2023" name="Arcadia Sci">
        <title>De novo assembly of a long-read Amblyomma americanum tick genome.</title>
        <authorList>
            <person name="Chou S."/>
            <person name="Poskanzer K.E."/>
            <person name="Rollins M."/>
            <person name="Thuy-Boun P.S."/>
        </authorList>
    </citation>
    <scope>NUCLEOTIDE SEQUENCE [LARGE SCALE GENOMIC DNA]</scope>
    <source>
        <strain evidence="1">F_SG_1</strain>
        <tissue evidence="1">Salivary glands</tissue>
    </source>
</reference>